<evidence type="ECO:0000313" key="3">
    <source>
        <dbReference type="Proteomes" id="UP001327027"/>
    </source>
</evidence>
<evidence type="ECO:0000256" key="1">
    <source>
        <dbReference type="SAM" id="Phobius"/>
    </source>
</evidence>
<keyword evidence="1" id="KW-0812">Transmembrane</keyword>
<keyword evidence="3" id="KW-1185">Reference proteome</keyword>
<reference evidence="2 3" key="1">
    <citation type="journal article" date="2013" name="Int. J. Syst. Evol. Microbiol.">
        <title>Aquimarina gracilis sp. nov., isolated from the gut microflora of a mussel, Mytilus coruscus, and emended description of Aquimarina spongiae.</title>
        <authorList>
            <person name="Park S.C."/>
            <person name="Choe H.N."/>
            <person name="Baik K.S."/>
            <person name="Seong C.N."/>
        </authorList>
    </citation>
    <scope>NUCLEOTIDE SEQUENCE [LARGE SCALE GENOMIC DNA]</scope>
    <source>
        <strain evidence="2 3">PSC32</strain>
    </source>
</reference>
<proteinExistence type="predicted"/>
<evidence type="ECO:0000313" key="2">
    <source>
        <dbReference type="EMBL" id="MEB3347242.1"/>
    </source>
</evidence>
<comment type="caution">
    <text evidence="2">The sequence shown here is derived from an EMBL/GenBank/DDBJ whole genome shotgun (WGS) entry which is preliminary data.</text>
</comment>
<name>A0ABU5ZZI1_9FLAO</name>
<protein>
    <recommendedName>
        <fullName evidence="4">RDD family protein</fullName>
    </recommendedName>
</protein>
<dbReference type="EMBL" id="JAYKLX010000008">
    <property type="protein sequence ID" value="MEB3347242.1"/>
    <property type="molecule type" value="Genomic_DNA"/>
</dbReference>
<dbReference type="RefSeq" id="WP_324181266.1">
    <property type="nucleotide sequence ID" value="NZ_BAABAW010000025.1"/>
</dbReference>
<evidence type="ECO:0008006" key="4">
    <source>
        <dbReference type="Google" id="ProtNLM"/>
    </source>
</evidence>
<keyword evidence="1" id="KW-0472">Membrane</keyword>
<dbReference type="Proteomes" id="UP001327027">
    <property type="component" value="Unassembled WGS sequence"/>
</dbReference>
<feature type="transmembrane region" description="Helical" evidence="1">
    <location>
        <begin position="119"/>
        <end position="136"/>
    </location>
</feature>
<sequence length="204" mass="23333">MKYWITNSGNDKVIVITNDVIYNANPSRKKINSYTRELEKGNIPKQITGVPIYQIKSIRIDNHSDKIYIIKNNKDQDEIDLDTRNNKMEIFNYLKSEIFSDKKVLDYVQSVGTRLFKQIVPLAVILFFTFLTYSYAQDLEIGYEYQITGHRTRGVATGGILLGIADTLGSTGVLLLGTTLSLIPIYFMIQVIRTKKNITKIIIK</sequence>
<accession>A0ABU5ZZI1</accession>
<feature type="transmembrane region" description="Helical" evidence="1">
    <location>
        <begin position="156"/>
        <end position="189"/>
    </location>
</feature>
<keyword evidence="1" id="KW-1133">Transmembrane helix</keyword>
<organism evidence="2 3">
    <name type="scientific">Aquimarina gracilis</name>
    <dbReference type="NCBI Taxonomy" id="874422"/>
    <lineage>
        <taxon>Bacteria</taxon>
        <taxon>Pseudomonadati</taxon>
        <taxon>Bacteroidota</taxon>
        <taxon>Flavobacteriia</taxon>
        <taxon>Flavobacteriales</taxon>
        <taxon>Flavobacteriaceae</taxon>
        <taxon>Aquimarina</taxon>
    </lineage>
</organism>
<gene>
    <name evidence="2" type="ORF">U6A24_17335</name>
</gene>